<feature type="compositionally biased region" description="Low complexity" evidence="1">
    <location>
        <begin position="481"/>
        <end position="490"/>
    </location>
</feature>
<feature type="region of interest" description="Disordered" evidence="1">
    <location>
        <begin position="55"/>
        <end position="94"/>
    </location>
</feature>
<feature type="compositionally biased region" description="Basic and acidic residues" evidence="1">
    <location>
        <begin position="889"/>
        <end position="898"/>
    </location>
</feature>
<feature type="compositionally biased region" description="Low complexity" evidence="1">
    <location>
        <begin position="742"/>
        <end position="751"/>
    </location>
</feature>
<feature type="region of interest" description="Disordered" evidence="1">
    <location>
        <begin position="809"/>
        <end position="973"/>
    </location>
</feature>
<dbReference type="SMART" id="SM00233">
    <property type="entry name" value="PH"/>
    <property type="match status" value="2"/>
</dbReference>
<organism evidence="3 4">
    <name type="scientific">Coemansia asiatica</name>
    <dbReference type="NCBI Taxonomy" id="1052880"/>
    <lineage>
        <taxon>Eukaryota</taxon>
        <taxon>Fungi</taxon>
        <taxon>Fungi incertae sedis</taxon>
        <taxon>Zoopagomycota</taxon>
        <taxon>Kickxellomycotina</taxon>
        <taxon>Kickxellomycetes</taxon>
        <taxon>Kickxellales</taxon>
        <taxon>Kickxellaceae</taxon>
        <taxon>Coemansia</taxon>
    </lineage>
</organism>
<sequence>MVEPTQIGLFTIPESLSHTISGYSKAPAKKHSSKEAAETMPIIGGHKSLSSILHLSSGSQKTDGRTAFSPYTGSLSSEGASRETRGGSSMEFEASKSTLPASMSMGTSITLNVRYVAKDLWRKVTFPPGITVTQARDICMLRFNVWQQTLDYEDNPEMAEVTSADDGEQHQHSSGVDGQNASAKQGPTSPFDGKSSGSTAGFSGIAGAGARKQQTQMQFRENYGLFWTSAGHWLEADEMLNTYPLRKGEVLELQHIVDFIPLQSHEFKYSYAEGAVYYLFSDGRAARSWQLRWAVLRCRILRLFKKKGMETPELEIDLTLPFRLTDQEGRSWPRSASKCAIDAPNMQTLLASLPIIRHSASGAGTGASSPCATLSSAPGSAPAPAPAPVTSGPGGVLAIQVEVPGGHQMHILRSGSAFDYDVWHRTLRQTLSSGASGTTSSGGAGGMVVGVGCSMSGSASISGTSNNSHGVPYSTQSSDTSVPPAVALSPGAGGSSGSGSNPSNMGTQLASLQAIINGVVDGSSKPYTSSQPLSAAAPPSQLSQRVKMLNVRHEGYVNRKAPDGYGFRRRYCVLTSSALYGYTHANDCKDLSDEELISKCDFAVALDPKSVTVEAIAWNGRYLLRIFGPDSNCLRDRPGATALQPSEQARAHCTDILATAAQAAIEQFGSTFGMLPDSRELVRLMVDDHEEGQLWAVGFNSISGLQITSQSKVILSARRTHSLIEARSYSYFQTAATTSVAASGNGSSSSSGPGGLDHSILSGIRPPVATLHECDISSDTTASSSPGICRQQSISEFFVNQLANAAAASAPAESRPTAVASQKQPGSTQRQQPPFSAGSGSGASTNAGTGREEIKSASAGAGSGASEAGSGSGSGSGTAPKWIPLSIEKYIREDEERKRHPGGICLNESLAAQPQSARSATPVGLTLKSKPSNVSDNEHNSPFGYSGSSSNNSYGARTPPRFNWFKRRGSTSK</sequence>
<protein>
    <recommendedName>
        <fullName evidence="2">PH domain-containing protein</fullName>
    </recommendedName>
</protein>
<evidence type="ECO:0000313" key="3">
    <source>
        <dbReference type="EMBL" id="KAJ1643896.1"/>
    </source>
</evidence>
<dbReference type="EMBL" id="JANBOH010000210">
    <property type="protein sequence ID" value="KAJ1643896.1"/>
    <property type="molecule type" value="Genomic_DNA"/>
</dbReference>
<feature type="domain" description="PH" evidence="2">
    <location>
        <begin position="270"/>
        <end position="434"/>
    </location>
</feature>
<feature type="compositionally biased region" description="Polar residues" evidence="1">
    <location>
        <begin position="172"/>
        <end position="188"/>
    </location>
</feature>
<gene>
    <name evidence="3" type="ORF">LPJ64_004387</name>
</gene>
<feature type="domain" description="PH" evidence="2">
    <location>
        <begin position="551"/>
        <end position="706"/>
    </location>
</feature>
<feature type="compositionally biased region" description="Polar residues" evidence="1">
    <location>
        <begin position="819"/>
        <end position="834"/>
    </location>
</feature>
<dbReference type="AlphaFoldDB" id="A0A9W7XJ17"/>
<feature type="region of interest" description="Disordered" evidence="1">
    <location>
        <begin position="367"/>
        <end position="389"/>
    </location>
</feature>
<feature type="compositionally biased region" description="Low complexity" evidence="1">
    <location>
        <begin position="836"/>
        <end position="849"/>
    </location>
</feature>
<proteinExistence type="predicted"/>
<feature type="compositionally biased region" description="Polar residues" evidence="1">
    <location>
        <begin position="910"/>
        <end position="919"/>
    </location>
</feature>
<dbReference type="InterPro" id="IPR001849">
    <property type="entry name" value="PH_domain"/>
</dbReference>
<feature type="region of interest" description="Disordered" evidence="1">
    <location>
        <begin position="742"/>
        <end position="762"/>
    </location>
</feature>
<name>A0A9W7XJ17_9FUNG</name>
<feature type="compositionally biased region" description="Polar residues" evidence="1">
    <location>
        <begin position="69"/>
        <end position="79"/>
    </location>
</feature>
<feature type="compositionally biased region" description="Low complexity" evidence="1">
    <location>
        <begin position="856"/>
        <end position="869"/>
    </location>
</feature>
<dbReference type="Proteomes" id="UP001145021">
    <property type="component" value="Unassembled WGS sequence"/>
</dbReference>
<evidence type="ECO:0000256" key="1">
    <source>
        <dbReference type="SAM" id="MobiDB-lite"/>
    </source>
</evidence>
<comment type="caution">
    <text evidence="3">The sequence shown here is derived from an EMBL/GenBank/DDBJ whole genome shotgun (WGS) entry which is preliminary data.</text>
</comment>
<evidence type="ECO:0000259" key="2">
    <source>
        <dbReference type="SMART" id="SM00233"/>
    </source>
</evidence>
<evidence type="ECO:0000313" key="4">
    <source>
        <dbReference type="Proteomes" id="UP001145021"/>
    </source>
</evidence>
<feature type="compositionally biased region" description="Low complexity" evidence="1">
    <location>
        <begin position="459"/>
        <end position="468"/>
    </location>
</feature>
<feature type="region of interest" description="Disordered" evidence="1">
    <location>
        <begin position="162"/>
        <end position="196"/>
    </location>
</feature>
<dbReference type="SUPFAM" id="SSF50729">
    <property type="entry name" value="PH domain-like"/>
    <property type="match status" value="2"/>
</dbReference>
<reference evidence="3" key="1">
    <citation type="submission" date="2022-07" db="EMBL/GenBank/DDBJ databases">
        <title>Phylogenomic reconstructions and comparative analyses of Kickxellomycotina fungi.</title>
        <authorList>
            <person name="Reynolds N.K."/>
            <person name="Stajich J.E."/>
            <person name="Barry K."/>
            <person name="Grigoriev I.V."/>
            <person name="Crous P."/>
            <person name="Smith M.E."/>
        </authorList>
    </citation>
    <scope>NUCLEOTIDE SEQUENCE</scope>
    <source>
        <strain evidence="3">NBRC 105413</strain>
    </source>
</reference>
<feature type="compositionally biased region" description="Basic residues" evidence="1">
    <location>
        <begin position="964"/>
        <end position="973"/>
    </location>
</feature>
<feature type="compositionally biased region" description="Low complexity" evidence="1">
    <location>
        <begin position="367"/>
        <end position="380"/>
    </location>
</feature>
<keyword evidence="4" id="KW-1185">Reference proteome</keyword>
<feature type="region of interest" description="Disordered" evidence="1">
    <location>
        <begin position="459"/>
        <end position="506"/>
    </location>
</feature>
<feature type="compositionally biased region" description="Low complexity" evidence="1">
    <location>
        <begin position="944"/>
        <end position="955"/>
    </location>
</feature>
<accession>A0A9W7XJ17</accession>